<dbReference type="InterPro" id="IPR036188">
    <property type="entry name" value="FAD/NAD-bd_sf"/>
</dbReference>
<dbReference type="SUPFAM" id="SSF54373">
    <property type="entry name" value="FAD-linked reductases, C-terminal domain"/>
    <property type="match status" value="1"/>
</dbReference>
<sequence length="345" mass="37251">MADITVVGAGIFGLSIAWVCASRGAKVRVIEKHAIGAGSSGGIVGALAPHTPDNWNHKKEFQFQSLIMMPGFWKAVDDASNLLSGYAQLGRLQSLDDMRVLNLAQERISSAKDLWRGKAIWRVEEVGDRGDWAPKSKTGMLAFDTLSARINPRAATHSLAAAVQSLGVEILIGEAQPKGRVIWATGYHGLLDLSRALGQEVGKGLKGQAILLRHDAGDQPHLFADGIHIVPHENGTVAVGSTSEREFEDETSTDEQLDDLLERALNAFPVLTRAKVIERWAGVRPRAKTRAPMLGAYPGRADEYIANGGFKIGLGMAPKIAEVMADLVLEGRDEIPDPFRVEANL</sequence>
<evidence type="ECO:0000259" key="2">
    <source>
        <dbReference type="Pfam" id="PF01266"/>
    </source>
</evidence>
<evidence type="ECO:0000313" key="4">
    <source>
        <dbReference type="Proteomes" id="UP001589683"/>
    </source>
</evidence>
<gene>
    <name evidence="3" type="ORF">ACFFUT_13870</name>
</gene>
<comment type="caution">
    <text evidence="3">The sequence shown here is derived from an EMBL/GenBank/DDBJ whole genome shotgun (WGS) entry which is preliminary data.</text>
</comment>
<dbReference type="Proteomes" id="UP001589683">
    <property type="component" value="Unassembled WGS sequence"/>
</dbReference>
<name>A0ABV5JHC4_9RHOB</name>
<dbReference type="EMBL" id="JBHMEA010000044">
    <property type="protein sequence ID" value="MFB9232875.1"/>
    <property type="molecule type" value="Genomic_DNA"/>
</dbReference>
<dbReference type="Gene3D" id="3.50.50.60">
    <property type="entry name" value="FAD/NAD(P)-binding domain"/>
    <property type="match status" value="2"/>
</dbReference>
<dbReference type="RefSeq" id="WP_213887118.1">
    <property type="nucleotide sequence ID" value="NZ_JAGFNU010000001.1"/>
</dbReference>
<keyword evidence="1 3" id="KW-0560">Oxidoreductase</keyword>
<proteinExistence type="predicted"/>
<dbReference type="EC" id="1.-.-.-" evidence="3"/>
<evidence type="ECO:0000256" key="1">
    <source>
        <dbReference type="ARBA" id="ARBA00023002"/>
    </source>
</evidence>
<dbReference type="PANTHER" id="PTHR13847">
    <property type="entry name" value="SARCOSINE DEHYDROGENASE-RELATED"/>
    <property type="match status" value="1"/>
</dbReference>
<protein>
    <submittedName>
        <fullName evidence="3">NAD(P)/FAD-dependent oxidoreductase</fullName>
        <ecNumber evidence="3">1.-.-.-</ecNumber>
    </submittedName>
</protein>
<accession>A0ABV5JHC4</accession>
<dbReference type="Gene3D" id="3.30.9.10">
    <property type="entry name" value="D-Amino Acid Oxidase, subunit A, domain 2"/>
    <property type="match status" value="2"/>
</dbReference>
<dbReference type="GO" id="GO:0016491">
    <property type="term" value="F:oxidoreductase activity"/>
    <property type="evidence" value="ECO:0007669"/>
    <property type="project" value="UniProtKB-KW"/>
</dbReference>
<feature type="domain" description="FAD dependent oxidoreductase" evidence="2">
    <location>
        <begin position="3"/>
        <end position="327"/>
    </location>
</feature>
<dbReference type="InterPro" id="IPR006076">
    <property type="entry name" value="FAD-dep_OxRdtase"/>
</dbReference>
<keyword evidence="4" id="KW-1185">Reference proteome</keyword>
<dbReference type="SUPFAM" id="SSF51905">
    <property type="entry name" value="FAD/NAD(P)-binding domain"/>
    <property type="match status" value="1"/>
</dbReference>
<organism evidence="3 4">
    <name type="scientific">Pseudohalocynthiibacter aestuariivivens</name>
    <dbReference type="NCBI Taxonomy" id="1591409"/>
    <lineage>
        <taxon>Bacteria</taxon>
        <taxon>Pseudomonadati</taxon>
        <taxon>Pseudomonadota</taxon>
        <taxon>Alphaproteobacteria</taxon>
        <taxon>Rhodobacterales</taxon>
        <taxon>Paracoccaceae</taxon>
        <taxon>Pseudohalocynthiibacter</taxon>
    </lineage>
</organism>
<dbReference type="PANTHER" id="PTHR13847:SF289">
    <property type="entry name" value="GLYCINE OXIDASE"/>
    <property type="match status" value="1"/>
</dbReference>
<evidence type="ECO:0000313" key="3">
    <source>
        <dbReference type="EMBL" id="MFB9232875.1"/>
    </source>
</evidence>
<dbReference type="Pfam" id="PF01266">
    <property type="entry name" value="DAO"/>
    <property type="match status" value="1"/>
</dbReference>
<reference evidence="3 4" key="1">
    <citation type="submission" date="2024-09" db="EMBL/GenBank/DDBJ databases">
        <authorList>
            <person name="Sun Q."/>
            <person name="Mori K."/>
        </authorList>
    </citation>
    <scope>NUCLEOTIDE SEQUENCE [LARGE SCALE GENOMIC DNA]</scope>
    <source>
        <strain evidence="3 4">CECT 8726</strain>
    </source>
</reference>